<name>A0A5C4SRS0_9FLAO</name>
<accession>A0A5C4SRS0</accession>
<sequence>MNIKSFEEFKAEFETELNQIPQTHKKNLIENEIKEVENYIRHEQTKNIHGNFFKNNSLINTSNAFSVFKLSISPLARKGFSDAFNNYILRGIINEETECYSQAFHFGKYYLWLNEFRDQLNKKPTPKKPQLSHKQKILALHYYGVNLNKYDNVKTAKLLSQILGVGEENTRKYLSYVAAGKNDVRTKQNLEKVAQLFENIDDTEVSNKIKSDLDK</sequence>
<dbReference type="OrthoDB" id="1447730at2"/>
<protein>
    <submittedName>
        <fullName evidence="1">Uncharacterized protein</fullName>
    </submittedName>
</protein>
<keyword evidence="2" id="KW-1185">Reference proteome</keyword>
<organism evidence="1 2">
    <name type="scientific">Allotamlana fucoidanivorans</name>
    <dbReference type="NCBI Taxonomy" id="2583814"/>
    <lineage>
        <taxon>Bacteria</taxon>
        <taxon>Pseudomonadati</taxon>
        <taxon>Bacteroidota</taxon>
        <taxon>Flavobacteriia</taxon>
        <taxon>Flavobacteriales</taxon>
        <taxon>Flavobacteriaceae</taxon>
        <taxon>Allotamlana</taxon>
    </lineage>
</organism>
<comment type="caution">
    <text evidence="1">The sequence shown here is derived from an EMBL/GenBank/DDBJ whole genome shotgun (WGS) entry which is preliminary data.</text>
</comment>
<evidence type="ECO:0000313" key="2">
    <source>
        <dbReference type="Proteomes" id="UP000308713"/>
    </source>
</evidence>
<dbReference type="EMBL" id="VDCS01000001">
    <property type="protein sequence ID" value="TNJ47124.1"/>
    <property type="molecule type" value="Genomic_DNA"/>
</dbReference>
<dbReference type="RefSeq" id="WP_139694586.1">
    <property type="nucleotide sequence ID" value="NZ_CP074074.1"/>
</dbReference>
<reference evidence="1 2" key="1">
    <citation type="submission" date="2019-05" db="EMBL/GenBank/DDBJ databases">
        <title>Tamlana fucoidanivorans sp. nov., isolated from the surface of algae collected from Fujian province in China.</title>
        <authorList>
            <person name="Li J."/>
        </authorList>
    </citation>
    <scope>NUCLEOTIDE SEQUENCE [LARGE SCALE GENOMIC DNA]</scope>
    <source>
        <strain evidence="1 2">CW2-9</strain>
    </source>
</reference>
<proteinExistence type="predicted"/>
<dbReference type="Proteomes" id="UP000308713">
    <property type="component" value="Unassembled WGS sequence"/>
</dbReference>
<dbReference type="AlphaFoldDB" id="A0A5C4SRS0"/>
<gene>
    <name evidence="1" type="ORF">FGF67_00965</name>
</gene>
<evidence type="ECO:0000313" key="1">
    <source>
        <dbReference type="EMBL" id="TNJ47124.1"/>
    </source>
</evidence>